<reference evidence="1 2" key="1">
    <citation type="submission" date="2017-07" db="EMBL/GenBank/DDBJ databases">
        <title>blaIMP-27 on transferable plasmids in Proteus mirabilis and Providencia rettgeri.</title>
        <authorList>
            <person name="Potter R."/>
        </authorList>
    </citation>
    <scope>NUCLEOTIDE SEQUENCE [LARGE SCALE GENOMIC DNA]</scope>
    <source>
        <strain evidence="1 2">PR1</strain>
    </source>
</reference>
<protein>
    <recommendedName>
        <fullName evidence="3">Phage gp6-like head-tail connector protein</fullName>
    </recommendedName>
</protein>
<dbReference type="NCBIfam" id="TIGR01560">
    <property type="entry name" value="put_DNA_pack"/>
    <property type="match status" value="1"/>
</dbReference>
<dbReference type="Proteomes" id="UP000216001">
    <property type="component" value="Unassembled WGS sequence"/>
</dbReference>
<dbReference type="Gene3D" id="1.10.3230.30">
    <property type="entry name" value="Phage gp6-like head-tail connector protein"/>
    <property type="match status" value="1"/>
</dbReference>
<evidence type="ECO:0008006" key="3">
    <source>
        <dbReference type="Google" id="ProtNLM"/>
    </source>
</evidence>
<dbReference type="InterPro" id="IPR006450">
    <property type="entry name" value="Phage_HK97_gp6-like"/>
</dbReference>
<accession>A0A264VWR9</accession>
<evidence type="ECO:0000313" key="1">
    <source>
        <dbReference type="EMBL" id="OZS75759.1"/>
    </source>
</evidence>
<dbReference type="EMBL" id="NOWC01000004">
    <property type="protein sequence ID" value="OZS75759.1"/>
    <property type="molecule type" value="Genomic_DNA"/>
</dbReference>
<gene>
    <name evidence="1" type="ORF">CHI95_05640</name>
</gene>
<dbReference type="Pfam" id="PF05135">
    <property type="entry name" value="Phage_connect_1"/>
    <property type="match status" value="1"/>
</dbReference>
<dbReference type="RefSeq" id="WP_094961022.1">
    <property type="nucleotide sequence ID" value="NZ_ABEXNG020000101.1"/>
</dbReference>
<proteinExistence type="predicted"/>
<sequence length="102" mass="11760">MSFPTVDELKRQCYIDGDHDNDLLQQSLSSAIAEVKRLTNRNLYDDAVPESDPDGLLLSADIKLRLMQMVGFWYENREGQSLPESLCNALRVYRIRPMRGQK</sequence>
<dbReference type="InterPro" id="IPR021146">
    <property type="entry name" value="Phage_gp6-like_head-tail"/>
</dbReference>
<organism evidence="1 2">
    <name type="scientific">Providencia rettgeri</name>
    <dbReference type="NCBI Taxonomy" id="587"/>
    <lineage>
        <taxon>Bacteria</taxon>
        <taxon>Pseudomonadati</taxon>
        <taxon>Pseudomonadota</taxon>
        <taxon>Gammaproteobacteria</taxon>
        <taxon>Enterobacterales</taxon>
        <taxon>Morganellaceae</taxon>
        <taxon>Providencia</taxon>
    </lineage>
</organism>
<evidence type="ECO:0000313" key="2">
    <source>
        <dbReference type="Proteomes" id="UP000216001"/>
    </source>
</evidence>
<comment type="caution">
    <text evidence="1">The sequence shown here is derived from an EMBL/GenBank/DDBJ whole genome shotgun (WGS) entry which is preliminary data.</text>
</comment>
<dbReference type="AlphaFoldDB" id="A0A264VWR9"/>
<dbReference type="CDD" id="cd08054">
    <property type="entry name" value="gp6"/>
    <property type="match status" value="1"/>
</dbReference>
<name>A0A264VWR9_PRORE</name>